<organism evidence="1 2">
    <name type="scientific">Microbacterium flavum</name>
    <dbReference type="NCBI Taxonomy" id="415216"/>
    <lineage>
        <taxon>Bacteria</taxon>
        <taxon>Bacillati</taxon>
        <taxon>Actinomycetota</taxon>
        <taxon>Actinomycetes</taxon>
        <taxon>Micrococcales</taxon>
        <taxon>Microbacteriaceae</taxon>
        <taxon>Microbacterium</taxon>
    </lineage>
</organism>
<dbReference type="EMBL" id="JAFLHG010000013">
    <property type="protein sequence ID" value="MBT8799038.1"/>
    <property type="molecule type" value="Genomic_DNA"/>
</dbReference>
<dbReference type="Proteomes" id="UP000740605">
    <property type="component" value="Unassembled WGS sequence"/>
</dbReference>
<accession>A0ABS5Y022</accession>
<comment type="caution">
    <text evidence="1">The sequence shown here is derived from an EMBL/GenBank/DDBJ whole genome shotgun (WGS) entry which is preliminary data.</text>
</comment>
<protein>
    <submittedName>
        <fullName evidence="1">Uncharacterized protein</fullName>
    </submittedName>
</protein>
<keyword evidence="2" id="KW-1185">Reference proteome</keyword>
<reference evidence="1 2" key="1">
    <citation type="submission" date="2021-03" db="EMBL/GenBank/DDBJ databases">
        <title>Microbacterium pauli sp. nov., isolated from microfiltered milk.</title>
        <authorList>
            <person name="Bellassi P."/>
            <person name="Fontana A."/>
            <person name="Callegari M.L."/>
            <person name="Lorenzo M."/>
            <person name="Cappa F."/>
        </authorList>
    </citation>
    <scope>NUCLEOTIDE SEQUENCE [LARGE SCALE GENOMIC DNA]</scope>
    <source>
        <strain evidence="1 2">DSM 18909</strain>
    </source>
</reference>
<evidence type="ECO:0000313" key="1">
    <source>
        <dbReference type="EMBL" id="MBT8799038.1"/>
    </source>
</evidence>
<proteinExistence type="predicted"/>
<dbReference type="RefSeq" id="WP_215488272.1">
    <property type="nucleotide sequence ID" value="NZ_BAAAPJ010000001.1"/>
</dbReference>
<name>A0ABS5Y022_9MICO</name>
<gene>
    <name evidence="1" type="ORF">J0P97_13305</name>
</gene>
<evidence type="ECO:0000313" key="2">
    <source>
        <dbReference type="Proteomes" id="UP000740605"/>
    </source>
</evidence>
<sequence>MPLAEADGVDRSGAIEERAEAFATAALSFEAALSGRHETGVLIAAVRDVEVEIRAAPGQRQRR</sequence>